<evidence type="ECO:0000313" key="2">
    <source>
        <dbReference type="Proteomes" id="UP000244005"/>
    </source>
</evidence>
<reference evidence="2" key="1">
    <citation type="journal article" date="2017" name="Cell">
        <title>Insights into land plant evolution garnered from the Marchantia polymorpha genome.</title>
        <authorList>
            <person name="Bowman J.L."/>
            <person name="Kohchi T."/>
            <person name="Yamato K.T."/>
            <person name="Jenkins J."/>
            <person name="Shu S."/>
            <person name="Ishizaki K."/>
            <person name="Yamaoka S."/>
            <person name="Nishihama R."/>
            <person name="Nakamura Y."/>
            <person name="Berger F."/>
            <person name="Adam C."/>
            <person name="Aki S.S."/>
            <person name="Althoff F."/>
            <person name="Araki T."/>
            <person name="Arteaga-Vazquez M.A."/>
            <person name="Balasubrmanian S."/>
            <person name="Barry K."/>
            <person name="Bauer D."/>
            <person name="Boehm C.R."/>
            <person name="Briginshaw L."/>
            <person name="Caballero-Perez J."/>
            <person name="Catarino B."/>
            <person name="Chen F."/>
            <person name="Chiyoda S."/>
            <person name="Chovatia M."/>
            <person name="Davies K.M."/>
            <person name="Delmans M."/>
            <person name="Demura T."/>
            <person name="Dierschke T."/>
            <person name="Dolan L."/>
            <person name="Dorantes-Acosta A.E."/>
            <person name="Eklund D.M."/>
            <person name="Florent S.N."/>
            <person name="Flores-Sandoval E."/>
            <person name="Fujiyama A."/>
            <person name="Fukuzawa H."/>
            <person name="Galik B."/>
            <person name="Grimanelli D."/>
            <person name="Grimwood J."/>
            <person name="Grossniklaus U."/>
            <person name="Hamada T."/>
            <person name="Haseloff J."/>
            <person name="Hetherington A.J."/>
            <person name="Higo A."/>
            <person name="Hirakawa Y."/>
            <person name="Hundley H.N."/>
            <person name="Ikeda Y."/>
            <person name="Inoue K."/>
            <person name="Inoue S.I."/>
            <person name="Ishida S."/>
            <person name="Jia Q."/>
            <person name="Kakita M."/>
            <person name="Kanazawa T."/>
            <person name="Kawai Y."/>
            <person name="Kawashima T."/>
            <person name="Kennedy M."/>
            <person name="Kinose K."/>
            <person name="Kinoshita T."/>
            <person name="Kohara Y."/>
            <person name="Koide E."/>
            <person name="Komatsu K."/>
            <person name="Kopischke S."/>
            <person name="Kubo M."/>
            <person name="Kyozuka J."/>
            <person name="Lagercrantz U."/>
            <person name="Lin S.S."/>
            <person name="Lindquist E."/>
            <person name="Lipzen A.M."/>
            <person name="Lu C.W."/>
            <person name="De Luna E."/>
            <person name="Martienssen R.A."/>
            <person name="Minamino N."/>
            <person name="Mizutani M."/>
            <person name="Mizutani M."/>
            <person name="Mochizuki N."/>
            <person name="Monte I."/>
            <person name="Mosher R."/>
            <person name="Nagasaki H."/>
            <person name="Nakagami H."/>
            <person name="Naramoto S."/>
            <person name="Nishitani K."/>
            <person name="Ohtani M."/>
            <person name="Okamoto T."/>
            <person name="Okumura M."/>
            <person name="Phillips J."/>
            <person name="Pollak B."/>
            <person name="Reinders A."/>
            <person name="Rovekamp M."/>
            <person name="Sano R."/>
            <person name="Sawa S."/>
            <person name="Schmid M.W."/>
            <person name="Shirakawa M."/>
            <person name="Solano R."/>
            <person name="Spunde A."/>
            <person name="Suetsugu N."/>
            <person name="Sugano S."/>
            <person name="Sugiyama A."/>
            <person name="Sun R."/>
            <person name="Suzuki Y."/>
            <person name="Takenaka M."/>
            <person name="Takezawa D."/>
            <person name="Tomogane H."/>
            <person name="Tsuzuki M."/>
            <person name="Ueda T."/>
            <person name="Umeda M."/>
            <person name="Ward J.M."/>
            <person name="Watanabe Y."/>
            <person name="Yazaki K."/>
            <person name="Yokoyama R."/>
            <person name="Yoshitake Y."/>
            <person name="Yotsui I."/>
            <person name="Zachgo S."/>
            <person name="Schmutz J."/>
        </authorList>
    </citation>
    <scope>NUCLEOTIDE SEQUENCE [LARGE SCALE GENOMIC DNA]</scope>
    <source>
        <strain evidence="2">Tak-1</strain>
    </source>
</reference>
<gene>
    <name evidence="1" type="ORF">MARPO_0005s0069</name>
</gene>
<proteinExistence type="predicted"/>
<sequence>MKKFVLQCDDCLHSALSSSLSRRIARLVTKAANVYGWSYRTWRRVRKRPYSVLVHECSHFNSSFVHSRCAIEFSLVMIRMADT</sequence>
<dbReference type="EMBL" id="KZ772677">
    <property type="protein sequence ID" value="PTQ48409.1"/>
    <property type="molecule type" value="Genomic_DNA"/>
</dbReference>
<protein>
    <submittedName>
        <fullName evidence="1">Uncharacterized protein</fullName>
    </submittedName>
</protein>
<keyword evidence="2" id="KW-1185">Reference proteome</keyword>
<dbReference type="Proteomes" id="UP000244005">
    <property type="component" value="Unassembled WGS sequence"/>
</dbReference>
<organism evidence="1 2">
    <name type="scientific">Marchantia polymorpha</name>
    <name type="common">Common liverwort</name>
    <name type="synonym">Marchantia aquatica</name>
    <dbReference type="NCBI Taxonomy" id="3197"/>
    <lineage>
        <taxon>Eukaryota</taxon>
        <taxon>Viridiplantae</taxon>
        <taxon>Streptophyta</taxon>
        <taxon>Embryophyta</taxon>
        <taxon>Marchantiophyta</taxon>
        <taxon>Marchantiopsida</taxon>
        <taxon>Marchantiidae</taxon>
        <taxon>Marchantiales</taxon>
        <taxon>Marchantiaceae</taxon>
        <taxon>Marchantia</taxon>
    </lineage>
</organism>
<name>A0A2R6XQN7_MARPO</name>
<dbReference type="AlphaFoldDB" id="A0A2R6XQN7"/>
<evidence type="ECO:0000313" key="1">
    <source>
        <dbReference type="EMBL" id="PTQ48409.1"/>
    </source>
</evidence>
<accession>A0A2R6XQN7</accession>